<dbReference type="Gene3D" id="3.40.50.1820">
    <property type="entry name" value="alpha/beta hydrolase"/>
    <property type="match status" value="1"/>
</dbReference>
<dbReference type="GO" id="GO:0016787">
    <property type="term" value="F:hydrolase activity"/>
    <property type="evidence" value="ECO:0007669"/>
    <property type="project" value="UniProtKB-KW"/>
</dbReference>
<keyword evidence="3" id="KW-1185">Reference proteome</keyword>
<sequence>MHWILLRGLTREHAHWGVLPERLRDAFPQHKFHAVDLPGTGTRFRETSPWTVPAIREAVQKQVGHIPGPFGLIALSMGAMIAVDWAQHARSGEIQHLILINTSSGFNRPWHRLKPRTWPTLLRLLTLRDLREREAQVVALTSNRQLNPATVQRWYSIQAQRPVSASNAMRQLTAAARYRPMKERPMPEALLLASKGDRIVDWRCSEALAERWQWTMRLHPDAGHDLPLDDPDWLIGEITRYINGTQVAA</sequence>
<name>N6VZI6_9GAMM</name>
<dbReference type="SUPFAM" id="SSF53474">
    <property type="entry name" value="alpha/beta-Hydrolases"/>
    <property type="match status" value="1"/>
</dbReference>
<protein>
    <submittedName>
        <fullName evidence="2">Alpha/beta hydrolase</fullName>
    </submittedName>
</protein>
<dbReference type="RefSeq" id="WP_004579991.1">
    <property type="nucleotide sequence ID" value="NZ_AP028878.1"/>
</dbReference>
<gene>
    <name evidence="2" type="ORF">J057_10091</name>
</gene>
<dbReference type="STRING" id="626887.J057_10091"/>
<dbReference type="AlphaFoldDB" id="N6VZI6"/>
<dbReference type="OrthoDB" id="5290302at2"/>
<dbReference type="InterPro" id="IPR029058">
    <property type="entry name" value="AB_hydrolase_fold"/>
</dbReference>
<feature type="domain" description="AB hydrolase-1" evidence="1">
    <location>
        <begin position="4"/>
        <end position="235"/>
    </location>
</feature>
<evidence type="ECO:0000259" key="1">
    <source>
        <dbReference type="Pfam" id="PF12697"/>
    </source>
</evidence>
<evidence type="ECO:0000313" key="2">
    <source>
        <dbReference type="EMBL" id="ENO15695.1"/>
    </source>
</evidence>
<dbReference type="eggNOG" id="COG2267">
    <property type="taxonomic scope" value="Bacteria"/>
</dbReference>
<accession>N6VZI6</accession>
<reference evidence="2 3" key="1">
    <citation type="journal article" date="2013" name="Genome Announc.">
        <title>Genome Sequence of the Polycyclic Aromatic Hydrocarbon-Degrading Bacterium Strain Marinobacter nanhaiticus D15-8WT.</title>
        <authorList>
            <person name="Cui Z."/>
            <person name="Gao W."/>
            <person name="Li Q."/>
            <person name="Xu G."/>
            <person name="Zheng L."/>
        </authorList>
    </citation>
    <scope>NUCLEOTIDE SEQUENCE [LARGE SCALE GENOMIC DNA]</scope>
    <source>
        <strain evidence="2 3">D15-8W</strain>
    </source>
</reference>
<dbReference type="HOGENOM" id="CLU_075806_0_0_6"/>
<proteinExistence type="predicted"/>
<keyword evidence="2" id="KW-0378">Hydrolase</keyword>
<dbReference type="InterPro" id="IPR000073">
    <property type="entry name" value="AB_hydrolase_1"/>
</dbReference>
<organism evidence="2 3">
    <name type="scientific">Marinobacter nanhaiticus D15-8W</name>
    <dbReference type="NCBI Taxonomy" id="626887"/>
    <lineage>
        <taxon>Bacteria</taxon>
        <taxon>Pseudomonadati</taxon>
        <taxon>Pseudomonadota</taxon>
        <taxon>Gammaproteobacteria</taxon>
        <taxon>Pseudomonadales</taxon>
        <taxon>Marinobacteraceae</taxon>
        <taxon>Marinobacter</taxon>
    </lineage>
</organism>
<dbReference type="PATRIC" id="fig|626887.3.peg.2026"/>
<dbReference type="EMBL" id="APLQ01000011">
    <property type="protein sequence ID" value="ENO15695.1"/>
    <property type="molecule type" value="Genomic_DNA"/>
</dbReference>
<comment type="caution">
    <text evidence="2">The sequence shown here is derived from an EMBL/GenBank/DDBJ whole genome shotgun (WGS) entry which is preliminary data.</text>
</comment>
<dbReference type="Proteomes" id="UP000013165">
    <property type="component" value="Unassembled WGS sequence"/>
</dbReference>
<dbReference type="Pfam" id="PF12697">
    <property type="entry name" value="Abhydrolase_6"/>
    <property type="match status" value="1"/>
</dbReference>
<evidence type="ECO:0000313" key="3">
    <source>
        <dbReference type="Proteomes" id="UP000013165"/>
    </source>
</evidence>